<protein>
    <submittedName>
        <fullName evidence="1">Uncharacterized protein</fullName>
    </submittedName>
</protein>
<reference evidence="1 2" key="1">
    <citation type="submission" date="2023-08" db="EMBL/GenBank/DDBJ databases">
        <title>The whole genome sequence of Lysobacter yananisis.</title>
        <authorList>
            <person name="Sun H."/>
        </authorList>
    </citation>
    <scope>NUCLEOTIDE SEQUENCE [LARGE SCALE GENOMIC DNA]</scope>
    <source>
        <strain evidence="1 2">SNNU513</strain>
    </source>
</reference>
<sequence length="138" mass="15754">MVTYTSNDDSARQRAFDIEAERCYWMENTDLLPNADMFSSNELNSAVSLGIDSAVRGRLPADAEDILRATYYRLVNLPMMSWSRVLTVISAVYQRAIFCSLPQVGLEAECNVADAAPRTHDWQWVSRQMRLRFLPLQS</sequence>
<accession>A0ABY9PF55</accession>
<proteinExistence type="predicted"/>
<evidence type="ECO:0000313" key="1">
    <source>
        <dbReference type="EMBL" id="WMT05676.1"/>
    </source>
</evidence>
<keyword evidence="2" id="KW-1185">Reference proteome</keyword>
<dbReference type="Proteomes" id="UP001229313">
    <property type="component" value="Chromosome"/>
</dbReference>
<dbReference type="RefSeq" id="WP_309153608.1">
    <property type="nucleotide sequence ID" value="NZ_CP133568.1"/>
</dbReference>
<organism evidence="1 2">
    <name type="scientific">Lysobacter yananisis</name>
    <dbReference type="NCBI Taxonomy" id="1003114"/>
    <lineage>
        <taxon>Bacteria</taxon>
        <taxon>Pseudomonadati</taxon>
        <taxon>Pseudomonadota</taxon>
        <taxon>Gammaproteobacteria</taxon>
        <taxon>Lysobacterales</taxon>
        <taxon>Lysobacteraceae</taxon>
        <taxon>Lysobacter</taxon>
    </lineage>
</organism>
<dbReference type="EMBL" id="CP133568">
    <property type="protein sequence ID" value="WMT05676.1"/>
    <property type="molecule type" value="Genomic_DNA"/>
</dbReference>
<gene>
    <name evidence="1" type="ORF">RDV84_12790</name>
</gene>
<evidence type="ECO:0000313" key="2">
    <source>
        <dbReference type="Proteomes" id="UP001229313"/>
    </source>
</evidence>
<name>A0ABY9PF55_9GAMM</name>